<organism evidence="2 3">
    <name type="scientific">Lacticaseibacillus rhamnosus LRHMDP3</name>
    <dbReference type="NCBI Taxonomy" id="1203259"/>
    <lineage>
        <taxon>Bacteria</taxon>
        <taxon>Bacillati</taxon>
        <taxon>Bacillota</taxon>
        <taxon>Bacilli</taxon>
        <taxon>Lactobacillales</taxon>
        <taxon>Lactobacillaceae</taxon>
        <taxon>Lacticaseibacillus</taxon>
    </lineage>
</organism>
<comment type="caution">
    <text evidence="2">The sequence shown here is derived from an EMBL/GenBank/DDBJ whole genome shotgun (WGS) entry which is preliminary data.</text>
</comment>
<dbReference type="Proteomes" id="UP000009352">
    <property type="component" value="Unassembled WGS sequence"/>
</dbReference>
<name>A0AB33XQL6_LACRH</name>
<sequence length="180" mass="19564">MKGVSFLDKRLQIRQQKKHRHRGLKIFSIVAGLIVLMAVCGIFFFPQINNTIRNVTGNDTPADSAVKARIVSGITAQKTGNPATDAVLQRAADTIKETKMSTIMKAAQDQDQAATLLQKATGVNQDQAKLAATVLFKEQSVTPIRQAIASGDYYQAYQDAKSLQQQGDTSSLQSILTGQQ</sequence>
<evidence type="ECO:0000313" key="3">
    <source>
        <dbReference type="Proteomes" id="UP000009352"/>
    </source>
</evidence>
<evidence type="ECO:0008006" key="4">
    <source>
        <dbReference type="Google" id="ProtNLM"/>
    </source>
</evidence>
<dbReference type="AlphaFoldDB" id="A0AB33XQL6"/>
<keyword evidence="1" id="KW-1133">Transmembrane helix</keyword>
<proteinExistence type="predicted"/>
<feature type="transmembrane region" description="Helical" evidence="1">
    <location>
        <begin position="24"/>
        <end position="45"/>
    </location>
</feature>
<evidence type="ECO:0000256" key="1">
    <source>
        <dbReference type="SAM" id="Phobius"/>
    </source>
</evidence>
<keyword evidence="1" id="KW-0812">Transmembrane</keyword>
<protein>
    <recommendedName>
        <fullName evidence="4">Lipoprotein</fullName>
    </recommendedName>
</protein>
<gene>
    <name evidence="2" type="ORF">LRHMDP3_2790</name>
</gene>
<accession>A0AB33XQL6</accession>
<evidence type="ECO:0000313" key="2">
    <source>
        <dbReference type="EMBL" id="EKS48599.1"/>
    </source>
</evidence>
<keyword evidence="1" id="KW-0472">Membrane</keyword>
<reference evidence="2 3" key="1">
    <citation type="journal article" date="2013" name="Genome Announc.">
        <title>Draft Genome Sequence of Staphylococcus simulans UMC-CNS-990, Isolated from a Case of Chronic Bovine Mastitis.</title>
        <authorList>
            <person name="Calcutt M.J."/>
            <person name="Foecking M.F."/>
            <person name="Hsieh H.Y."/>
            <person name="Perry J."/>
            <person name="Stewart G.C."/>
            <person name="Middleton J.R."/>
        </authorList>
    </citation>
    <scope>NUCLEOTIDE SEQUENCE [LARGE SCALE GENOMIC DNA]</scope>
    <source>
        <strain evidence="2 3">LRHMDP3</strain>
    </source>
</reference>
<dbReference type="EMBL" id="AMQX01000025">
    <property type="protein sequence ID" value="EKS48599.1"/>
    <property type="molecule type" value="Genomic_DNA"/>
</dbReference>